<evidence type="ECO:0000256" key="6">
    <source>
        <dbReference type="ARBA" id="ARBA00023136"/>
    </source>
</evidence>
<feature type="region of interest" description="Disordered" evidence="7">
    <location>
        <begin position="404"/>
        <end position="425"/>
    </location>
</feature>
<keyword evidence="4 8" id="KW-0812">Transmembrane</keyword>
<dbReference type="Proteomes" id="UP001369086">
    <property type="component" value="Unassembled WGS sequence"/>
</dbReference>
<dbReference type="EMBL" id="JAHFZB010000008">
    <property type="protein sequence ID" value="KAK6486845.1"/>
    <property type="molecule type" value="Genomic_DNA"/>
</dbReference>
<keyword evidence="3" id="KW-0762">Sugar transport</keyword>
<evidence type="ECO:0000256" key="4">
    <source>
        <dbReference type="ARBA" id="ARBA00022692"/>
    </source>
</evidence>
<keyword evidence="5 8" id="KW-1133">Transmembrane helix</keyword>
<comment type="similarity">
    <text evidence="2">Belongs to the nucleotide-sugar transporter family. SLC35A subfamily.</text>
</comment>
<dbReference type="NCBIfam" id="TIGR00803">
    <property type="entry name" value="nst"/>
    <property type="match status" value="1"/>
</dbReference>
<feature type="transmembrane region" description="Helical" evidence="8">
    <location>
        <begin position="272"/>
        <end position="290"/>
    </location>
</feature>
<keyword evidence="6 8" id="KW-0472">Membrane</keyword>
<reference evidence="9 10" key="1">
    <citation type="submission" date="2021-05" db="EMBL/GenBank/DDBJ databases">
        <authorList>
            <person name="Zahm M."/>
            <person name="Klopp C."/>
            <person name="Cabau C."/>
            <person name="Kuhl H."/>
            <person name="Suciu R."/>
            <person name="Ciorpac M."/>
            <person name="Holostenco D."/>
            <person name="Gessner J."/>
            <person name="Wuertz S."/>
            <person name="Hohne C."/>
            <person name="Stock M."/>
            <person name="Gislard M."/>
            <person name="Lluch J."/>
            <person name="Milhes M."/>
            <person name="Lampietro C."/>
            <person name="Lopez Roques C."/>
            <person name="Donnadieu C."/>
            <person name="Du K."/>
            <person name="Schartl M."/>
            <person name="Guiguen Y."/>
        </authorList>
    </citation>
    <scope>NUCLEOTIDE SEQUENCE [LARGE SCALE GENOMIC DNA]</scope>
    <source>
        <strain evidence="9">Hh-F2</strain>
        <tissue evidence="9">Blood</tissue>
    </source>
</reference>
<name>A0ABR0ZPV5_HUSHU</name>
<feature type="transmembrane region" description="Helical" evidence="8">
    <location>
        <begin position="95"/>
        <end position="116"/>
    </location>
</feature>
<dbReference type="PANTHER" id="PTHR10231">
    <property type="entry name" value="NUCLEOTIDE-SUGAR TRANSMEMBRANE TRANSPORTER"/>
    <property type="match status" value="1"/>
</dbReference>
<evidence type="ECO:0000256" key="5">
    <source>
        <dbReference type="ARBA" id="ARBA00022989"/>
    </source>
</evidence>
<dbReference type="SUPFAM" id="SSF103481">
    <property type="entry name" value="Multidrug resistance efflux transporter EmrE"/>
    <property type="match status" value="1"/>
</dbReference>
<dbReference type="InterPro" id="IPR007271">
    <property type="entry name" value="Nuc_sug_transpt"/>
</dbReference>
<evidence type="ECO:0000313" key="9">
    <source>
        <dbReference type="EMBL" id="KAK6486845.1"/>
    </source>
</evidence>
<feature type="transmembrane region" description="Helical" evidence="8">
    <location>
        <begin position="49"/>
        <end position="74"/>
    </location>
</feature>
<protein>
    <submittedName>
        <fullName evidence="9">UDP-sugar transporter protein SLC35A5</fullName>
    </submittedName>
</protein>
<keyword evidence="10" id="KW-1185">Reference proteome</keyword>
<evidence type="ECO:0000256" key="8">
    <source>
        <dbReference type="SAM" id="Phobius"/>
    </source>
</evidence>
<dbReference type="Pfam" id="PF04142">
    <property type="entry name" value="Nuc_sug_transp"/>
    <property type="match status" value="1"/>
</dbReference>
<feature type="transmembrane region" description="Helical" evidence="8">
    <location>
        <begin position="17"/>
        <end position="37"/>
    </location>
</feature>
<evidence type="ECO:0000256" key="3">
    <source>
        <dbReference type="ARBA" id="ARBA00022597"/>
    </source>
</evidence>
<comment type="subcellular location">
    <subcellularLocation>
        <location evidence="1">Golgi apparatus membrane</location>
        <topology evidence="1">Multi-pass membrane protein</topology>
    </subcellularLocation>
</comment>
<comment type="caution">
    <text evidence="9">The sequence shown here is derived from an EMBL/GenBank/DDBJ whole genome shotgun (WGS) entry which is preliminary data.</text>
</comment>
<organism evidence="9 10">
    <name type="scientific">Huso huso</name>
    <name type="common">Beluga</name>
    <name type="synonym">Acipenser huso</name>
    <dbReference type="NCBI Taxonomy" id="61971"/>
    <lineage>
        <taxon>Eukaryota</taxon>
        <taxon>Metazoa</taxon>
        <taxon>Chordata</taxon>
        <taxon>Craniata</taxon>
        <taxon>Vertebrata</taxon>
        <taxon>Euteleostomi</taxon>
        <taxon>Actinopterygii</taxon>
        <taxon>Chondrostei</taxon>
        <taxon>Acipenseriformes</taxon>
        <taxon>Acipenseridae</taxon>
        <taxon>Huso</taxon>
    </lineage>
</organism>
<evidence type="ECO:0000256" key="7">
    <source>
        <dbReference type="SAM" id="MobiDB-lite"/>
    </source>
</evidence>
<feature type="transmembrane region" description="Helical" evidence="8">
    <location>
        <begin position="358"/>
        <end position="376"/>
    </location>
</feature>
<keyword evidence="3" id="KW-0813">Transport</keyword>
<accession>A0ABR0ZPV5</accession>
<proteinExistence type="inferred from homology"/>
<evidence type="ECO:0000256" key="2">
    <source>
        <dbReference type="ARBA" id="ARBA00009976"/>
    </source>
</evidence>
<feature type="transmembrane region" description="Helical" evidence="8">
    <location>
        <begin position="149"/>
        <end position="167"/>
    </location>
</feature>
<feature type="transmembrane region" description="Helical" evidence="8">
    <location>
        <begin position="122"/>
        <end position="142"/>
    </location>
</feature>
<evidence type="ECO:0000256" key="1">
    <source>
        <dbReference type="ARBA" id="ARBA00004653"/>
    </source>
</evidence>
<evidence type="ECO:0000313" key="10">
    <source>
        <dbReference type="Proteomes" id="UP001369086"/>
    </source>
</evidence>
<gene>
    <name evidence="9" type="ORF">HHUSO_G10530</name>
</gene>
<dbReference type="InterPro" id="IPR037185">
    <property type="entry name" value="EmrE-like"/>
</dbReference>
<feature type="compositionally biased region" description="Basic and acidic residues" evidence="7">
    <location>
        <begin position="404"/>
        <end position="413"/>
    </location>
</feature>
<feature type="transmembrane region" description="Helical" evidence="8">
    <location>
        <begin position="231"/>
        <end position="251"/>
    </location>
</feature>
<feature type="transmembrane region" description="Helical" evidence="8">
    <location>
        <begin position="305"/>
        <end position="325"/>
    </location>
</feature>
<feature type="transmembrane region" description="Helical" evidence="8">
    <location>
        <begin position="332"/>
        <end position="352"/>
    </location>
</feature>
<sequence>MACRCCQRCGLCSRSSVYTLLLGAGFVTLGTSRILLVKFSANAENKYDYLPASVNVCAEGLKLIFCIVMSLRVMIQEGRSYKDWGCYSWRDFLNYMKWSVPALLYFLDNLIVFYVLTYLQPAMAVLFSNFVIITTAILFRIVLKRRLSWVQWASLVILFLSIVALTTGTGESQNTIAAHGFHPNPFVLSSNSCLHFTQLGDKPLNSNSTAGETFSSFPWNREAFKKLSSLGLGHVLLIVQCFVSSMANIYNEKILKEGDQLMESIFIQNSKLYIFGVVFNGLTLVLNSDYRSQAQHCGFFFGHNAYSLALIFVTAALGLSVAFILKFRDNMFHVLTGQVTTVLITTASIFIFDFKPSLDFFVQAPVVLMAIFIYNASKPRDPEYALQQEKLRVINGELYERSRGDGEELERLTKPNTDSDTEDSF</sequence>
<dbReference type="PIRSF" id="PIRSF005799">
    <property type="entry name" value="UDP-gal_transpt"/>
    <property type="match status" value="1"/>
</dbReference>